<feature type="compositionally biased region" description="Basic and acidic residues" evidence="8">
    <location>
        <begin position="426"/>
        <end position="437"/>
    </location>
</feature>
<dbReference type="InterPro" id="IPR036898">
    <property type="entry name" value="RNA_pol_Rpb7-like_N_sf"/>
</dbReference>
<evidence type="ECO:0000256" key="7">
    <source>
        <dbReference type="RuleBase" id="RU369086"/>
    </source>
</evidence>
<feature type="compositionally biased region" description="Basic and acidic residues" evidence="8">
    <location>
        <begin position="41"/>
        <end position="58"/>
    </location>
</feature>
<evidence type="ECO:0000256" key="1">
    <source>
        <dbReference type="ARBA" id="ARBA00004604"/>
    </source>
</evidence>
<comment type="similarity">
    <text evidence="2">Belongs to the eukaryotic RPA43 RNA polymerase subunit family.</text>
</comment>
<comment type="subcellular location">
    <subcellularLocation>
        <location evidence="1">Nucleus</location>
        <location evidence="1">Nucleolus</location>
    </subcellularLocation>
</comment>
<keyword evidence="5 7" id="KW-0804">Transcription</keyword>
<dbReference type="Proteomes" id="UP000192596">
    <property type="component" value="Unassembled WGS sequence"/>
</dbReference>
<sequence>MENGIEKKSKKRRREEASVIGDSQDPIGDTAPAKKHKKSKKDYAVEAVKQESPFEEHAGSMQPSLPPVKEKSKKRKLKPQEHATATEEAAVAAVAAPAPDATLGMLPRASPELDATTKKQSKKVKAERRDSAGETTAVPNGVPRTELKEPIVPNGTFEQTKKKKKRTELEAAPPEPHEIVHVDEPPAPSATIEAETEVISTTITAIDEKLLDSKSPFKQQTASFYLALSPIAHHFPVEGLCAEHMSPLLLTYYPPLKGIVLSFSNPRMSETPEQGQQIDGTGPRSVVLGESIDEYAVIFVWLTVDILLFRPRKNTVLEGFVNLQNESMLGLICYNYFNAGVERSRLPKDWRWVEDESAADDAGAMARRGRRSAAGYYVDGKGKKVEGRVVFSVKDFEASPGAETGGGTINIYGTALSPQEDEKMDEDVRSKALVKDK</sequence>
<dbReference type="OrthoDB" id="10250504at2759"/>
<feature type="region of interest" description="Disordered" evidence="8">
    <location>
        <begin position="398"/>
        <end position="437"/>
    </location>
</feature>
<dbReference type="PANTHER" id="PTHR12709:SF5">
    <property type="entry name" value="DNA-DIRECTED RNA POLYMERASE I SUBUNIT RPA43"/>
    <property type="match status" value="1"/>
</dbReference>
<dbReference type="GO" id="GO:0005736">
    <property type="term" value="C:RNA polymerase I complex"/>
    <property type="evidence" value="ECO:0007669"/>
    <property type="project" value="UniProtKB-ARBA"/>
</dbReference>
<accession>A0A1V8SS70</accession>
<dbReference type="Gene3D" id="2.40.50.1060">
    <property type="match status" value="1"/>
</dbReference>
<keyword evidence="6 7" id="KW-0539">Nucleus</keyword>
<name>A0A1V8SS70_9PEZI</name>
<dbReference type="GO" id="GO:0006361">
    <property type="term" value="P:transcription initiation at RNA polymerase I promoter"/>
    <property type="evidence" value="ECO:0007669"/>
    <property type="project" value="UniProtKB-ARBA"/>
</dbReference>
<evidence type="ECO:0000256" key="3">
    <source>
        <dbReference type="ARBA" id="ARBA00022478"/>
    </source>
</evidence>
<dbReference type="EMBL" id="NAJO01000029">
    <property type="protein sequence ID" value="OQO01868.1"/>
    <property type="molecule type" value="Genomic_DNA"/>
</dbReference>
<dbReference type="Pfam" id="PF17875">
    <property type="entry name" value="RPA43_OB"/>
    <property type="match status" value="1"/>
</dbReference>
<evidence type="ECO:0000313" key="11">
    <source>
        <dbReference type="Proteomes" id="UP000192596"/>
    </source>
</evidence>
<dbReference type="Gene3D" id="3.30.1490.120">
    <property type="entry name" value="RNA polymerase Rpb7-like, N-terminal domain"/>
    <property type="match status" value="1"/>
</dbReference>
<evidence type="ECO:0000256" key="5">
    <source>
        <dbReference type="ARBA" id="ARBA00023163"/>
    </source>
</evidence>
<feature type="domain" description="RPA43 OB" evidence="9">
    <location>
        <begin position="311"/>
        <end position="415"/>
    </location>
</feature>
<comment type="caution">
    <text evidence="10">The sequence shown here is derived from an EMBL/GenBank/DDBJ whole genome shotgun (WGS) entry which is preliminary data.</text>
</comment>
<dbReference type="InParanoid" id="A0A1V8SS70"/>
<gene>
    <name evidence="10" type="ORF">B0A48_12341</name>
</gene>
<evidence type="ECO:0000256" key="6">
    <source>
        <dbReference type="ARBA" id="ARBA00023242"/>
    </source>
</evidence>
<organism evidence="10 11">
    <name type="scientific">Cryoendolithus antarcticus</name>
    <dbReference type="NCBI Taxonomy" id="1507870"/>
    <lineage>
        <taxon>Eukaryota</taxon>
        <taxon>Fungi</taxon>
        <taxon>Dikarya</taxon>
        <taxon>Ascomycota</taxon>
        <taxon>Pezizomycotina</taxon>
        <taxon>Dothideomycetes</taxon>
        <taxon>Dothideomycetidae</taxon>
        <taxon>Cladosporiales</taxon>
        <taxon>Cladosporiaceae</taxon>
        <taxon>Cryoendolithus</taxon>
    </lineage>
</organism>
<keyword evidence="11" id="KW-1185">Reference proteome</keyword>
<dbReference type="InterPro" id="IPR041178">
    <property type="entry name" value="RPA43_OB"/>
</dbReference>
<proteinExistence type="inferred from homology"/>
<evidence type="ECO:0000256" key="2">
    <source>
        <dbReference type="ARBA" id="ARBA00005930"/>
    </source>
</evidence>
<feature type="compositionally biased region" description="Low complexity" evidence="8">
    <location>
        <begin position="86"/>
        <end position="99"/>
    </location>
</feature>
<dbReference type="GO" id="GO:0006362">
    <property type="term" value="P:transcription elongation by RNA polymerase I"/>
    <property type="evidence" value="ECO:0007669"/>
    <property type="project" value="UniProtKB-ARBA"/>
</dbReference>
<dbReference type="STRING" id="1507870.A0A1V8SS70"/>
<protein>
    <recommendedName>
        <fullName evidence="7">DNA-directed RNA polymerase subunit</fullName>
    </recommendedName>
</protein>
<dbReference type="PANTHER" id="PTHR12709">
    <property type="entry name" value="DNA-DIRECTED RNA POLYMERASE II, III"/>
    <property type="match status" value="1"/>
</dbReference>
<dbReference type="AlphaFoldDB" id="A0A1V8SS70"/>
<evidence type="ECO:0000256" key="4">
    <source>
        <dbReference type="ARBA" id="ARBA00022553"/>
    </source>
</evidence>
<comment type="function">
    <text evidence="7">DNA-dependent RNA polymerase which catalyzes the transcription of DNA into RNA using the four ribonucleoside triphosphates as substrates.</text>
</comment>
<feature type="region of interest" description="Disordered" evidence="8">
    <location>
        <begin position="1"/>
        <end position="184"/>
    </location>
</feature>
<evidence type="ECO:0000313" key="10">
    <source>
        <dbReference type="EMBL" id="OQO01868.1"/>
    </source>
</evidence>
<dbReference type="FunFam" id="3.30.1490.120:FF:000004">
    <property type="entry name" value="RNA polymerase I subunit Rpa43"/>
    <property type="match status" value="1"/>
</dbReference>
<keyword evidence="3 7" id="KW-0240">DNA-directed RNA polymerase</keyword>
<evidence type="ECO:0000256" key="8">
    <source>
        <dbReference type="SAM" id="MobiDB-lite"/>
    </source>
</evidence>
<dbReference type="InterPro" id="IPR045113">
    <property type="entry name" value="Rpb7-like"/>
</dbReference>
<reference evidence="11" key="1">
    <citation type="submission" date="2017-03" db="EMBL/GenBank/DDBJ databases">
        <title>Genomes of endolithic fungi from Antarctica.</title>
        <authorList>
            <person name="Coleine C."/>
            <person name="Masonjones S."/>
            <person name="Stajich J.E."/>
        </authorList>
    </citation>
    <scope>NUCLEOTIDE SEQUENCE [LARGE SCALE GENOMIC DNA]</scope>
    <source>
        <strain evidence="11">CCFEE 5527</strain>
    </source>
</reference>
<evidence type="ECO:0000259" key="9">
    <source>
        <dbReference type="Pfam" id="PF17875"/>
    </source>
</evidence>
<keyword evidence="4" id="KW-0597">Phosphoprotein</keyword>
<feature type="compositionally biased region" description="Basic and acidic residues" evidence="8">
    <location>
        <begin position="175"/>
        <end position="184"/>
    </location>
</feature>